<comment type="subcellular location">
    <subcellularLocation>
        <location evidence="1 4">Cytoplasm</location>
    </subcellularLocation>
</comment>
<evidence type="ECO:0000256" key="1">
    <source>
        <dbReference type="ARBA" id="ARBA00004496"/>
    </source>
</evidence>
<protein>
    <recommendedName>
        <fullName evidence="4">Chaperone NapD</fullName>
    </recommendedName>
    <alternativeName>
        <fullName evidence="4">NapA signal peptide-binding chaperone NapD</fullName>
    </alternativeName>
</protein>
<dbReference type="InterPro" id="IPR005623">
    <property type="entry name" value="Chaperone_NapD_NO3_reduct"/>
</dbReference>
<dbReference type="Pfam" id="PF03927">
    <property type="entry name" value="NapD"/>
    <property type="match status" value="1"/>
</dbReference>
<dbReference type="AlphaFoldDB" id="A0A0S2SDR4"/>
<dbReference type="Proteomes" id="UP000058114">
    <property type="component" value="Chromosome"/>
</dbReference>
<dbReference type="OrthoDB" id="5770785at2"/>
<evidence type="ECO:0000313" key="6">
    <source>
        <dbReference type="Proteomes" id="UP000058114"/>
    </source>
</evidence>
<reference evidence="6" key="1">
    <citation type="submission" date="2015-10" db="EMBL/GenBank/DDBJ databases">
        <title>Complete Genome Sequence of Aeromonas schubertii strain WL1483.</title>
        <authorList>
            <person name="Liu L."/>
        </authorList>
    </citation>
    <scope>NUCLEOTIDE SEQUENCE [LARGE SCALE GENOMIC DNA]</scope>
    <source>
        <strain evidence="6">WL1483</strain>
    </source>
</reference>
<accession>A0A0S2SDR4</accession>
<dbReference type="PANTHER" id="PTHR38603:SF1">
    <property type="entry name" value="CHAPERONE NAPD"/>
    <property type="match status" value="1"/>
</dbReference>
<dbReference type="Gene3D" id="3.30.70.920">
    <property type="match status" value="1"/>
</dbReference>
<dbReference type="PANTHER" id="PTHR38603">
    <property type="entry name" value="CHAPERONE NAPD"/>
    <property type="match status" value="1"/>
</dbReference>
<sequence length="92" mass="10216">MKHEKSGEYHVSSLLVLTQPVRRHEVAEAVALIEGAEVHAVSDEGKLVVTLEGSRQRQIIEAIDRINAIPAVISAALIYHQFDEQKQCEDLS</sequence>
<comment type="function">
    <text evidence="4">Chaperone for NapA, the catalytic subunit of the periplasmic nitrate reductase. It binds directly and specifically to the twin-arginine signal peptide of NapA, preventing premature interaction with the Tat translocase and premature export.</text>
</comment>
<evidence type="ECO:0000256" key="4">
    <source>
        <dbReference type="HAMAP-Rule" id="MF_02200"/>
    </source>
</evidence>
<organism evidence="5 6">
    <name type="scientific">Aeromonas schubertii</name>
    <dbReference type="NCBI Taxonomy" id="652"/>
    <lineage>
        <taxon>Bacteria</taxon>
        <taxon>Pseudomonadati</taxon>
        <taxon>Pseudomonadota</taxon>
        <taxon>Gammaproteobacteria</taxon>
        <taxon>Aeromonadales</taxon>
        <taxon>Aeromonadaceae</taxon>
        <taxon>Aeromonas</taxon>
    </lineage>
</organism>
<dbReference type="RefSeq" id="WP_050666260.1">
    <property type="nucleotide sequence ID" value="NZ_CDDB01000047.1"/>
</dbReference>
<dbReference type="GO" id="GO:0005048">
    <property type="term" value="F:signal sequence binding"/>
    <property type="evidence" value="ECO:0007669"/>
    <property type="project" value="UniProtKB-UniRule"/>
</dbReference>
<dbReference type="STRING" id="652.WL1483_405"/>
<keyword evidence="3 4" id="KW-0143">Chaperone</keyword>
<reference evidence="5 6" key="2">
    <citation type="journal article" date="2016" name="Genome Announc.">
        <title>Complete Genome Sequence of the Highly Virulent Aeromonas schubertii Strain WL1483, Isolated from Diseased Snakehead Fish (Channa argus) in China.</title>
        <authorList>
            <person name="Liu L."/>
            <person name="Li N."/>
            <person name="Zhang D."/>
            <person name="Fu X."/>
            <person name="Shi C."/>
            <person name="Lin Q."/>
            <person name="Hao G."/>
        </authorList>
    </citation>
    <scope>NUCLEOTIDE SEQUENCE [LARGE SCALE GENOMIC DNA]</scope>
    <source>
        <strain evidence="5 6">WL1483</strain>
    </source>
</reference>
<dbReference type="PATRIC" id="fig|652.5.peg.1871"/>
<dbReference type="EMBL" id="CP013067">
    <property type="protein sequence ID" value="ALP39824.1"/>
    <property type="molecule type" value="Genomic_DNA"/>
</dbReference>
<evidence type="ECO:0000256" key="2">
    <source>
        <dbReference type="ARBA" id="ARBA00022490"/>
    </source>
</evidence>
<proteinExistence type="inferred from homology"/>
<dbReference type="KEGG" id="asr:WL1483_405"/>
<name>A0A0S2SDR4_9GAMM</name>
<evidence type="ECO:0000313" key="5">
    <source>
        <dbReference type="EMBL" id="ALP39824.1"/>
    </source>
</evidence>
<dbReference type="GO" id="GO:0051224">
    <property type="term" value="P:negative regulation of protein transport"/>
    <property type="evidence" value="ECO:0007669"/>
    <property type="project" value="UniProtKB-UniRule"/>
</dbReference>
<comment type="subunit">
    <text evidence="4">Interacts with the cytoplasmic NapA precursor.</text>
</comment>
<dbReference type="GO" id="GO:0005737">
    <property type="term" value="C:cytoplasm"/>
    <property type="evidence" value="ECO:0007669"/>
    <property type="project" value="UniProtKB-SubCell"/>
</dbReference>
<dbReference type="HAMAP" id="MF_02200">
    <property type="entry name" value="NapD"/>
    <property type="match status" value="1"/>
</dbReference>
<comment type="similarity">
    <text evidence="4">Belongs to the NapD family.</text>
</comment>
<keyword evidence="2 4" id="KW-0963">Cytoplasm</keyword>
<gene>
    <name evidence="4" type="primary">napD</name>
    <name evidence="5" type="ORF">WL1483_405</name>
</gene>
<evidence type="ECO:0000256" key="3">
    <source>
        <dbReference type="ARBA" id="ARBA00023186"/>
    </source>
</evidence>